<keyword evidence="2" id="KW-1185">Reference proteome</keyword>
<dbReference type="InterPro" id="IPR027417">
    <property type="entry name" value="P-loop_NTPase"/>
</dbReference>
<dbReference type="InterPro" id="IPR005331">
    <property type="entry name" value="Sulfotransferase"/>
</dbReference>
<dbReference type="GO" id="GO:0008146">
    <property type="term" value="F:sulfotransferase activity"/>
    <property type="evidence" value="ECO:0007669"/>
    <property type="project" value="InterPro"/>
</dbReference>
<dbReference type="STRING" id="91360.SAMN05660330_03940"/>
<keyword evidence="1" id="KW-0808">Transferase</keyword>
<dbReference type="SUPFAM" id="SSF52540">
    <property type="entry name" value="P-loop containing nucleoside triphosphate hydrolases"/>
    <property type="match status" value="1"/>
</dbReference>
<dbReference type="Gene3D" id="3.40.50.300">
    <property type="entry name" value="P-loop containing nucleotide triphosphate hydrolases"/>
    <property type="match status" value="1"/>
</dbReference>
<dbReference type="Pfam" id="PF03567">
    <property type="entry name" value="Sulfotransfer_2"/>
    <property type="match status" value="1"/>
</dbReference>
<organism evidence="1 2">
    <name type="scientific">Desulforhopalus singaporensis</name>
    <dbReference type="NCBI Taxonomy" id="91360"/>
    <lineage>
        <taxon>Bacteria</taxon>
        <taxon>Pseudomonadati</taxon>
        <taxon>Thermodesulfobacteriota</taxon>
        <taxon>Desulfobulbia</taxon>
        <taxon>Desulfobulbales</taxon>
        <taxon>Desulfocapsaceae</taxon>
        <taxon>Desulforhopalus</taxon>
    </lineage>
</organism>
<proteinExistence type="predicted"/>
<sequence length="195" mass="22795">MVADRTNLFGYDRTHNVYLQHASAALTRELAGKKVFRDYYTFTIVRNPFTRLVSVYYYGFERHQKQYGSFENYILALPEILQNKSLFKGSHHIPQTYYTHIEGCPACDHIAYFEDLPKSLDPVRQRLHIDAPLKKLNTVYNPLRPDKPPEKIYSQAMIDTVNHVFQDDFKLLGYSQNPKRVAPLFEYIPSSSLRA</sequence>
<dbReference type="EMBL" id="FNJI01000044">
    <property type="protein sequence ID" value="SDP75088.1"/>
    <property type="molecule type" value="Genomic_DNA"/>
</dbReference>
<name>A0A1H0VA52_9BACT</name>
<protein>
    <submittedName>
        <fullName evidence="1">Sulfotransferase family protein</fullName>
    </submittedName>
</protein>
<dbReference type="GO" id="GO:0016020">
    <property type="term" value="C:membrane"/>
    <property type="evidence" value="ECO:0007669"/>
    <property type="project" value="InterPro"/>
</dbReference>
<dbReference type="AlphaFoldDB" id="A0A1H0VA52"/>
<gene>
    <name evidence="1" type="ORF">SAMN05660330_03940</name>
</gene>
<dbReference type="Proteomes" id="UP000199073">
    <property type="component" value="Unassembled WGS sequence"/>
</dbReference>
<evidence type="ECO:0000313" key="1">
    <source>
        <dbReference type="EMBL" id="SDP75088.1"/>
    </source>
</evidence>
<reference evidence="1 2" key="1">
    <citation type="submission" date="2016-10" db="EMBL/GenBank/DDBJ databases">
        <authorList>
            <person name="de Groot N.N."/>
        </authorList>
    </citation>
    <scope>NUCLEOTIDE SEQUENCE [LARGE SCALE GENOMIC DNA]</scope>
    <source>
        <strain evidence="1 2">DSM 12130</strain>
    </source>
</reference>
<accession>A0A1H0VA52</accession>
<evidence type="ECO:0000313" key="2">
    <source>
        <dbReference type="Proteomes" id="UP000199073"/>
    </source>
</evidence>